<organism evidence="2 3">
    <name type="scientific">Malus domestica</name>
    <name type="common">Apple</name>
    <name type="synonym">Pyrus malus</name>
    <dbReference type="NCBI Taxonomy" id="3750"/>
    <lineage>
        <taxon>Eukaryota</taxon>
        <taxon>Viridiplantae</taxon>
        <taxon>Streptophyta</taxon>
        <taxon>Embryophyta</taxon>
        <taxon>Tracheophyta</taxon>
        <taxon>Spermatophyta</taxon>
        <taxon>Magnoliopsida</taxon>
        <taxon>eudicotyledons</taxon>
        <taxon>Gunneridae</taxon>
        <taxon>Pentapetalae</taxon>
        <taxon>rosids</taxon>
        <taxon>fabids</taxon>
        <taxon>Rosales</taxon>
        <taxon>Rosaceae</taxon>
        <taxon>Amygdaloideae</taxon>
        <taxon>Maleae</taxon>
        <taxon>Malus</taxon>
    </lineage>
</organism>
<evidence type="ECO:0000313" key="3">
    <source>
        <dbReference type="Proteomes" id="UP000290289"/>
    </source>
</evidence>
<comment type="caution">
    <text evidence="2">The sequence shown here is derived from an EMBL/GenBank/DDBJ whole genome shotgun (WGS) entry which is preliminary data.</text>
</comment>
<proteinExistence type="predicted"/>
<dbReference type="Proteomes" id="UP000290289">
    <property type="component" value="Chromosome 15"/>
</dbReference>
<gene>
    <name evidence="2" type="ORF">DVH24_029018</name>
</gene>
<reference evidence="2 3" key="1">
    <citation type="submission" date="2018-10" db="EMBL/GenBank/DDBJ databases">
        <title>A high-quality apple genome assembly.</title>
        <authorList>
            <person name="Hu J."/>
        </authorList>
    </citation>
    <scope>NUCLEOTIDE SEQUENCE [LARGE SCALE GENOMIC DNA]</scope>
    <source>
        <strain evidence="3">cv. HFTH1</strain>
        <tissue evidence="2">Young leaf</tissue>
    </source>
</reference>
<accession>A0A498HXK2</accession>
<keyword evidence="3" id="KW-1185">Reference proteome</keyword>
<evidence type="ECO:0000313" key="2">
    <source>
        <dbReference type="EMBL" id="RXH74297.1"/>
    </source>
</evidence>
<dbReference type="STRING" id="3750.A0A498HXK2"/>
<dbReference type="AlphaFoldDB" id="A0A498HXK2"/>
<evidence type="ECO:0000256" key="1">
    <source>
        <dbReference type="SAM" id="MobiDB-lite"/>
    </source>
</evidence>
<feature type="region of interest" description="Disordered" evidence="1">
    <location>
        <begin position="1"/>
        <end position="29"/>
    </location>
</feature>
<dbReference type="EMBL" id="RDQH01000341">
    <property type="protein sequence ID" value="RXH74297.1"/>
    <property type="molecule type" value="Genomic_DNA"/>
</dbReference>
<feature type="compositionally biased region" description="Low complexity" evidence="1">
    <location>
        <begin position="1"/>
        <end position="13"/>
    </location>
</feature>
<sequence>MASSSSSVGSPNSLTQRHRPPPSSSKDSNIRVDIYDEVGIGGGVCGVSGGLLHPYSPKAKFLWRAADCWTESLNLLSAAEAAVASAAQNSDDQCQLLEEGFDDVDWISWGILRPALSMENLTLLKDVIPPIVLLAQQCTWVRPPVGQRSSKSS</sequence>
<protein>
    <submittedName>
        <fullName evidence="2">Uncharacterized protein</fullName>
    </submittedName>
</protein>
<name>A0A498HXK2_MALDO</name>